<dbReference type="Pfam" id="PF13618">
    <property type="entry name" value="Gluconate_2-dh3"/>
    <property type="match status" value="1"/>
</dbReference>
<accession>A0ABP3B7T9</accession>
<reference evidence="1 2" key="1">
    <citation type="journal article" date="2014" name="Genome Announc.">
        <title>Draft Genome Sequence of the Carrageenan-Degrading Bacterium Cellulophaga sp. Strain KL-A, Isolated from Decaying Marine Algae.</title>
        <authorList>
            <person name="Shan D."/>
            <person name="Ying J."/>
            <person name="Li X."/>
            <person name="Gao Z."/>
            <person name="Wei G."/>
            <person name="Shao Z."/>
        </authorList>
    </citation>
    <scope>NUCLEOTIDE SEQUENCE [LARGE SCALE GENOMIC DNA]</scope>
    <source>
        <strain evidence="1 2">KL-A</strain>
    </source>
</reference>
<evidence type="ECO:0000313" key="2">
    <source>
        <dbReference type="Proteomes" id="UP000019275"/>
    </source>
</evidence>
<proteinExistence type="predicted"/>
<evidence type="ECO:0000313" key="1">
    <source>
        <dbReference type="EMBL" id="EWH13868.1"/>
    </source>
</evidence>
<dbReference type="EMBL" id="ARZX01000007">
    <property type="protein sequence ID" value="EWH13868.1"/>
    <property type="molecule type" value="Genomic_DNA"/>
</dbReference>
<comment type="caution">
    <text evidence="1">The sequence shown here is derived from an EMBL/GenBank/DDBJ whole genome shotgun (WGS) entry which is preliminary data.</text>
</comment>
<protein>
    <recommendedName>
        <fullName evidence="3">Gluconate 2-dehydrogenase subunit 3 family protein</fullName>
    </recommendedName>
</protein>
<gene>
    <name evidence="1" type="ORF">KLA_07447</name>
</gene>
<dbReference type="RefSeq" id="WP_013621237.1">
    <property type="nucleotide sequence ID" value="NZ_ARZX01000007.1"/>
</dbReference>
<evidence type="ECO:0008006" key="3">
    <source>
        <dbReference type="Google" id="ProtNLM"/>
    </source>
</evidence>
<sequence length="215" mass="23434">MNRRLALKNLGLSLGYVVATPTLISIVQSCKNDKGVAFAPEFFSEEEGNVVITLMDIILPKTDSPSASEANVHMFVDQYINVSNTEEEKALFKAKMASFLSLAKSKSGKDAVTDITAEELESALASCLKLSEEQIKQQNITMRNYNNAIANGEVAELDINSGAIAFAHELRGWTIRGYKATEEIAKNFLAFDPIPGKYVPCGTTEEFTGGKAWAL</sequence>
<name>A0ABP3B7T9_9FLAO</name>
<keyword evidence="2" id="KW-1185">Reference proteome</keyword>
<dbReference type="Proteomes" id="UP000019275">
    <property type="component" value="Unassembled WGS sequence"/>
</dbReference>
<dbReference type="InterPro" id="IPR027056">
    <property type="entry name" value="Gluconate_2DH_su3"/>
</dbReference>
<dbReference type="PROSITE" id="PS51257">
    <property type="entry name" value="PROKAR_LIPOPROTEIN"/>
    <property type="match status" value="1"/>
</dbReference>
<organism evidence="1 2">
    <name type="scientific">Cellulophaga geojensis KL-A</name>
    <dbReference type="NCBI Taxonomy" id="1328323"/>
    <lineage>
        <taxon>Bacteria</taxon>
        <taxon>Pseudomonadati</taxon>
        <taxon>Bacteroidota</taxon>
        <taxon>Flavobacteriia</taxon>
        <taxon>Flavobacteriales</taxon>
        <taxon>Flavobacteriaceae</taxon>
        <taxon>Cellulophaga</taxon>
    </lineage>
</organism>